<feature type="region of interest" description="Disordered" evidence="1">
    <location>
        <begin position="199"/>
        <end position="221"/>
    </location>
</feature>
<protein>
    <recommendedName>
        <fullName evidence="4">HNH endonuclease</fullName>
    </recommendedName>
</protein>
<dbReference type="Proteomes" id="UP001551482">
    <property type="component" value="Unassembled WGS sequence"/>
</dbReference>
<gene>
    <name evidence="2" type="ORF">AB0C36_21455</name>
</gene>
<comment type="caution">
    <text evidence="2">The sequence shown here is derived from an EMBL/GenBank/DDBJ whole genome shotgun (WGS) entry which is preliminary data.</text>
</comment>
<reference evidence="2 3" key="1">
    <citation type="submission" date="2024-06" db="EMBL/GenBank/DDBJ databases">
        <title>The Natural Products Discovery Center: Release of the First 8490 Sequenced Strains for Exploring Actinobacteria Biosynthetic Diversity.</title>
        <authorList>
            <person name="Kalkreuter E."/>
            <person name="Kautsar S.A."/>
            <person name="Yang D."/>
            <person name="Bader C.D."/>
            <person name="Teijaro C.N."/>
            <person name="Fluegel L."/>
            <person name="Davis C.M."/>
            <person name="Simpson J.R."/>
            <person name="Lauterbach L."/>
            <person name="Steele A.D."/>
            <person name="Gui C."/>
            <person name="Meng S."/>
            <person name="Li G."/>
            <person name="Viehrig K."/>
            <person name="Ye F."/>
            <person name="Su P."/>
            <person name="Kiefer A.F."/>
            <person name="Nichols A."/>
            <person name="Cepeda A.J."/>
            <person name="Yan W."/>
            <person name="Fan B."/>
            <person name="Jiang Y."/>
            <person name="Adhikari A."/>
            <person name="Zheng C.-J."/>
            <person name="Schuster L."/>
            <person name="Cowan T.M."/>
            <person name="Smanski M.J."/>
            <person name="Chevrette M.G."/>
            <person name="De Carvalho L.P.S."/>
            <person name="Shen B."/>
        </authorList>
    </citation>
    <scope>NUCLEOTIDE SEQUENCE [LARGE SCALE GENOMIC DNA]</scope>
    <source>
        <strain evidence="2 3">NPDC048946</strain>
    </source>
</reference>
<proteinExistence type="predicted"/>
<evidence type="ECO:0008006" key="4">
    <source>
        <dbReference type="Google" id="ProtNLM"/>
    </source>
</evidence>
<keyword evidence="3" id="KW-1185">Reference proteome</keyword>
<evidence type="ECO:0000256" key="1">
    <source>
        <dbReference type="SAM" id="MobiDB-lite"/>
    </source>
</evidence>
<accession>A0ABV3DJX4</accession>
<sequence>MTIRVYGDPAANRWYPRQRTQWTCSDELQPGTIVVWEREPHRVIEVRERPDELWGDKFEQAWQERGRGDRSTWRYRPVVVVLQPDEQPTAKPLHLCGPANHQWWVLPEHYAICRICRELPPCRHEITEGHISFQMKRTTELLAIPRGHCLACGEAITRRMNAARFPGPNLWRPDLGDNSAVFHARAACAEGRAEYKAQWDARGDDADEQLSIDPPDTGGPA</sequence>
<dbReference type="EMBL" id="JBEZFP010000055">
    <property type="protein sequence ID" value="MEU8136068.1"/>
    <property type="molecule type" value="Genomic_DNA"/>
</dbReference>
<dbReference type="RefSeq" id="WP_358356309.1">
    <property type="nucleotide sequence ID" value="NZ_JBEZFP010000055.1"/>
</dbReference>
<name>A0ABV3DJX4_9ACTN</name>
<organism evidence="2 3">
    <name type="scientific">Streptodolium elevatio</name>
    <dbReference type="NCBI Taxonomy" id="3157996"/>
    <lineage>
        <taxon>Bacteria</taxon>
        <taxon>Bacillati</taxon>
        <taxon>Actinomycetota</taxon>
        <taxon>Actinomycetes</taxon>
        <taxon>Kitasatosporales</taxon>
        <taxon>Streptomycetaceae</taxon>
        <taxon>Streptodolium</taxon>
    </lineage>
</organism>
<evidence type="ECO:0000313" key="2">
    <source>
        <dbReference type="EMBL" id="MEU8136068.1"/>
    </source>
</evidence>
<evidence type="ECO:0000313" key="3">
    <source>
        <dbReference type="Proteomes" id="UP001551482"/>
    </source>
</evidence>